<dbReference type="PRINTS" id="PR00420">
    <property type="entry name" value="RNGMNOXGNASE"/>
</dbReference>
<dbReference type="KEGG" id="sscu:CEP64_00280"/>
<dbReference type="AlphaFoldDB" id="A0AAI8DI66"/>
<evidence type="ECO:0000256" key="4">
    <source>
        <dbReference type="ARBA" id="ARBA00023033"/>
    </source>
</evidence>
<dbReference type="GO" id="GO:0071949">
    <property type="term" value="F:FAD binding"/>
    <property type="evidence" value="ECO:0007669"/>
    <property type="project" value="InterPro"/>
</dbReference>
<sequence length="382" mass="42858">MLKSNKNNKVAIIGGGPGGLMLGLLLQKQGIPFTIFEKGERDINGNRGGSLDIHEESGQLPIKEAGLIETFKSMARFEGEDTKILGPDGTLYFEDDAEGEGGRPEIDRGELCDMILNEINPENIRYHYEFKAIETLDNHKVKVTFNHNVSEIFDVVVGADGSFSKVRPFITEQEISYTGISMVELNISVVKQQFPDLAAFNKNGKIMALGGDQAILGQLNGDGSIKVYVTYRMPYKDLDTYKALSPDQLKSRLLQDFKDWDKELLKYISYADDKVLFRRIYKLPIGFKWERQSNVTLLGDAAHVMSPFAGEGVNTALYDAYLLARAFKNHDNLEDVITAYEDEMYKASEEHAQESQDNLDLMFSNNAAKKMGSIFIDVEQMS</sequence>
<evidence type="ECO:0000313" key="7">
    <source>
        <dbReference type="EMBL" id="ASE35582.1"/>
    </source>
</evidence>
<dbReference type="InterPro" id="IPR002938">
    <property type="entry name" value="FAD-bd"/>
</dbReference>
<dbReference type="Proteomes" id="UP000197058">
    <property type="component" value="Chromosome"/>
</dbReference>
<dbReference type="RefSeq" id="WP_058592192.1">
    <property type="nucleotide sequence ID" value="NZ_CP022046.2"/>
</dbReference>
<evidence type="ECO:0000256" key="3">
    <source>
        <dbReference type="ARBA" id="ARBA00023002"/>
    </source>
</evidence>
<dbReference type="PANTHER" id="PTHR46972">
    <property type="entry name" value="MONOOXYGENASE ASQM-RELATED"/>
    <property type="match status" value="1"/>
</dbReference>
<evidence type="ECO:0000256" key="5">
    <source>
        <dbReference type="SAM" id="Coils"/>
    </source>
</evidence>
<keyword evidence="4 7" id="KW-0503">Monooxygenase</keyword>
<dbReference type="SUPFAM" id="SSF51905">
    <property type="entry name" value="FAD/NAD(P)-binding domain"/>
    <property type="match status" value="1"/>
</dbReference>
<gene>
    <name evidence="7" type="ORF">CEP64_00280</name>
</gene>
<dbReference type="EMBL" id="CP022046">
    <property type="protein sequence ID" value="ASE35582.1"/>
    <property type="molecule type" value="Genomic_DNA"/>
</dbReference>
<dbReference type="PANTHER" id="PTHR46972:SF1">
    <property type="entry name" value="FAD DEPENDENT OXIDOREDUCTASE DOMAIN-CONTAINING PROTEIN"/>
    <property type="match status" value="1"/>
</dbReference>
<feature type="coiled-coil region" evidence="5">
    <location>
        <begin position="323"/>
        <end position="350"/>
    </location>
</feature>
<dbReference type="GO" id="GO:0004497">
    <property type="term" value="F:monooxygenase activity"/>
    <property type="evidence" value="ECO:0007669"/>
    <property type="project" value="UniProtKB-KW"/>
</dbReference>
<organism evidence="7 8">
    <name type="scientific">Mammaliicoccus sciuri</name>
    <name type="common">Staphylococcus sciuri</name>
    <dbReference type="NCBI Taxonomy" id="1296"/>
    <lineage>
        <taxon>Bacteria</taxon>
        <taxon>Bacillati</taxon>
        <taxon>Bacillota</taxon>
        <taxon>Bacilli</taxon>
        <taxon>Bacillales</taxon>
        <taxon>Staphylococcaceae</taxon>
        <taxon>Mammaliicoccus</taxon>
    </lineage>
</organism>
<protein>
    <submittedName>
        <fullName evidence="7">FAD-dependent monooxygenase</fullName>
    </submittedName>
</protein>
<reference evidence="8" key="1">
    <citation type="submission" date="2017-06" db="EMBL/GenBank/DDBJ databases">
        <title>FDA dAtabase for Regulatory Grade micrObial Sequences (FDA-ARGOS): Supporting development and validation of Infectious Disease Dx tests.</title>
        <authorList>
            <person name="Goldberg B."/>
            <person name="Campos J."/>
            <person name="Tallon L."/>
            <person name="Sadzewicz L."/>
            <person name="Sengamalay N."/>
            <person name="Ott S."/>
            <person name="Godinez A."/>
            <person name="Nagaraj S."/>
            <person name="Vavikolanu K."/>
            <person name="Nadendla S."/>
            <person name="George J."/>
            <person name="Geyer C."/>
            <person name="Sichtig H."/>
        </authorList>
    </citation>
    <scope>NUCLEOTIDE SEQUENCE [LARGE SCALE GENOMIC DNA]</scope>
    <source>
        <strain evidence="8">FDAARGOS_285</strain>
    </source>
</reference>
<proteinExistence type="predicted"/>
<evidence type="ECO:0000256" key="2">
    <source>
        <dbReference type="ARBA" id="ARBA00022827"/>
    </source>
</evidence>
<evidence type="ECO:0000259" key="6">
    <source>
        <dbReference type="Pfam" id="PF01494"/>
    </source>
</evidence>
<dbReference type="InterPro" id="IPR036188">
    <property type="entry name" value="FAD/NAD-bd_sf"/>
</dbReference>
<keyword evidence="2" id="KW-0274">FAD</keyword>
<keyword evidence="5" id="KW-0175">Coiled coil</keyword>
<dbReference type="Gene3D" id="3.50.50.60">
    <property type="entry name" value="FAD/NAD(P)-binding domain"/>
    <property type="match status" value="1"/>
</dbReference>
<accession>A0AAI8DI66</accession>
<evidence type="ECO:0000256" key="1">
    <source>
        <dbReference type="ARBA" id="ARBA00022630"/>
    </source>
</evidence>
<evidence type="ECO:0000313" key="8">
    <source>
        <dbReference type="Proteomes" id="UP000197058"/>
    </source>
</evidence>
<feature type="domain" description="FAD-binding" evidence="6">
    <location>
        <begin position="9"/>
        <end position="344"/>
    </location>
</feature>
<name>A0AAI8DI66_MAMSC</name>
<keyword evidence="3" id="KW-0560">Oxidoreductase</keyword>
<keyword evidence="1" id="KW-0285">Flavoprotein</keyword>
<dbReference type="Pfam" id="PF01494">
    <property type="entry name" value="FAD_binding_3"/>
    <property type="match status" value="1"/>
</dbReference>